<gene>
    <name evidence="7" type="ORF">SAMN05216387_10372</name>
</gene>
<dbReference type="Proteomes" id="UP000198620">
    <property type="component" value="Unassembled WGS sequence"/>
</dbReference>
<dbReference type="PROSITE" id="PS00065">
    <property type="entry name" value="D_2_HYDROXYACID_DH_1"/>
    <property type="match status" value="1"/>
</dbReference>
<dbReference type="Pfam" id="PF00389">
    <property type="entry name" value="2-Hacid_dh"/>
    <property type="match status" value="1"/>
</dbReference>
<dbReference type="GO" id="GO:0016616">
    <property type="term" value="F:oxidoreductase activity, acting on the CH-OH group of donors, NAD or NADP as acceptor"/>
    <property type="evidence" value="ECO:0007669"/>
    <property type="project" value="InterPro"/>
</dbReference>
<dbReference type="SUPFAM" id="SSF52283">
    <property type="entry name" value="Formate/glycerate dehydrogenase catalytic domain-like"/>
    <property type="match status" value="1"/>
</dbReference>
<evidence type="ECO:0000313" key="8">
    <source>
        <dbReference type="Proteomes" id="UP000198620"/>
    </source>
</evidence>
<proteinExistence type="inferred from homology"/>
<dbReference type="Gene3D" id="3.30.70.260">
    <property type="match status" value="1"/>
</dbReference>
<dbReference type="SUPFAM" id="SSF51735">
    <property type="entry name" value="NAD(P)-binding Rossmann-fold domains"/>
    <property type="match status" value="1"/>
</dbReference>
<dbReference type="RefSeq" id="WP_090827886.1">
    <property type="nucleotide sequence ID" value="NZ_FOBH01000003.1"/>
</dbReference>
<keyword evidence="1 4" id="KW-0560">Oxidoreductase</keyword>
<dbReference type="STRING" id="1233.SAMN05216387_10372"/>
<name>A0A1H7K138_9PROT</name>
<evidence type="ECO:0000256" key="4">
    <source>
        <dbReference type="RuleBase" id="RU003719"/>
    </source>
</evidence>
<evidence type="ECO:0000259" key="5">
    <source>
        <dbReference type="Pfam" id="PF00389"/>
    </source>
</evidence>
<dbReference type="CDD" id="cd04901">
    <property type="entry name" value="ACT_3PGDH"/>
    <property type="match status" value="1"/>
</dbReference>
<evidence type="ECO:0000256" key="2">
    <source>
        <dbReference type="ARBA" id="ARBA00023027"/>
    </source>
</evidence>
<evidence type="ECO:0000313" key="7">
    <source>
        <dbReference type="EMBL" id="SEK80573.1"/>
    </source>
</evidence>
<protein>
    <submittedName>
        <fullName evidence="7">D-3-phosphoglycerate dehydrogenase</fullName>
    </submittedName>
</protein>
<comment type="similarity">
    <text evidence="4">Belongs to the D-isomer specific 2-hydroxyacid dehydrogenase family.</text>
</comment>
<feature type="domain" description="D-isomer specific 2-hydroxyacid dehydrogenase catalytic" evidence="5">
    <location>
        <begin position="38"/>
        <end position="313"/>
    </location>
</feature>
<keyword evidence="8" id="KW-1185">Reference proteome</keyword>
<evidence type="ECO:0000256" key="3">
    <source>
        <dbReference type="ARBA" id="ARBA00029440"/>
    </source>
</evidence>
<dbReference type="InterPro" id="IPR006139">
    <property type="entry name" value="D-isomer_2_OHA_DH_cat_dom"/>
</dbReference>
<dbReference type="SUPFAM" id="SSF55021">
    <property type="entry name" value="ACT-like"/>
    <property type="match status" value="1"/>
</dbReference>
<feature type="domain" description="D-isomer specific 2-hydroxyacid dehydrogenase NAD-binding" evidence="6">
    <location>
        <begin position="124"/>
        <end position="281"/>
    </location>
</feature>
<dbReference type="PANTHER" id="PTHR42938:SF47">
    <property type="entry name" value="HYDROXYPYRUVATE REDUCTASE"/>
    <property type="match status" value="1"/>
</dbReference>
<dbReference type="OrthoDB" id="9805416at2"/>
<organism evidence="7 8">
    <name type="scientific">Nitrosovibrio tenuis</name>
    <dbReference type="NCBI Taxonomy" id="1233"/>
    <lineage>
        <taxon>Bacteria</taxon>
        <taxon>Pseudomonadati</taxon>
        <taxon>Pseudomonadota</taxon>
        <taxon>Betaproteobacteria</taxon>
        <taxon>Nitrosomonadales</taxon>
        <taxon>Nitrosomonadaceae</taxon>
        <taxon>Nitrosovibrio</taxon>
    </lineage>
</organism>
<evidence type="ECO:0000256" key="1">
    <source>
        <dbReference type="ARBA" id="ARBA00023002"/>
    </source>
</evidence>
<dbReference type="Pfam" id="PF02826">
    <property type="entry name" value="2-Hacid_dh_C"/>
    <property type="match status" value="1"/>
</dbReference>
<dbReference type="InterPro" id="IPR036291">
    <property type="entry name" value="NAD(P)-bd_dom_sf"/>
</dbReference>
<evidence type="ECO:0000259" key="6">
    <source>
        <dbReference type="Pfam" id="PF02826"/>
    </source>
</evidence>
<dbReference type="InterPro" id="IPR045865">
    <property type="entry name" value="ACT-like_dom_sf"/>
</dbReference>
<comment type="pathway">
    <text evidence="3">Amino-acid biosynthesis.</text>
</comment>
<dbReference type="EMBL" id="FOBH01000003">
    <property type="protein sequence ID" value="SEK80573.1"/>
    <property type="molecule type" value="Genomic_DNA"/>
</dbReference>
<dbReference type="Gene3D" id="3.40.50.720">
    <property type="entry name" value="NAD(P)-binding Rossmann-like Domain"/>
    <property type="match status" value="2"/>
</dbReference>
<dbReference type="PANTHER" id="PTHR42938">
    <property type="entry name" value="FORMATE DEHYDROGENASE 1"/>
    <property type="match status" value="1"/>
</dbReference>
<dbReference type="InterPro" id="IPR029752">
    <property type="entry name" value="D-isomer_DH_CS1"/>
</dbReference>
<accession>A0A1H7K138</accession>
<dbReference type="CDD" id="cd12174">
    <property type="entry name" value="PGDH_like_3"/>
    <property type="match status" value="1"/>
</dbReference>
<sequence length="399" mass="43487">MPERAHKIFRIQTLNQISPLGLKLFAPNRYIVGNDVTEPDAILVRSHNMLQMDIPSSVKAIGRAGAGTNNVPVKDMNLRGVPVFNAPGANANAVKELVLAGLLMASRNLIPAIRFTENLKGDDAALNKLAEDGKKQFAGIELPRRTLGIIGLGAIGRLVADAAIRLGMKVMGYDPNITVDAAWNLSSEVKRAESLEDLLRNSEFVTLHVPLLDTTRRLINHERVQHMKKDAILLNFSRDGIIDENAVLEGIESGKIKYYVCDFPSQRLQHHPGVITLPHLGASTLEAEENCAVMVVNQMIDHLENGNIVNAVNFPNITMERESPYRLAVANANVPNMLGQISTSMAKAGLNIHNMGNKSRGEMAYTLVDVDSPVPQEALDEIAAIKGVLMVRYLPVPAG</sequence>
<dbReference type="AlphaFoldDB" id="A0A1H7K138"/>
<keyword evidence="2" id="KW-0520">NAD</keyword>
<dbReference type="InterPro" id="IPR006140">
    <property type="entry name" value="D-isomer_DH_NAD-bd"/>
</dbReference>
<reference evidence="7 8" key="1">
    <citation type="submission" date="2016-10" db="EMBL/GenBank/DDBJ databases">
        <authorList>
            <person name="de Groot N.N."/>
        </authorList>
    </citation>
    <scope>NUCLEOTIDE SEQUENCE [LARGE SCALE GENOMIC DNA]</scope>
    <source>
        <strain evidence="7 8">Nv1</strain>
    </source>
</reference>
<dbReference type="GO" id="GO:0051287">
    <property type="term" value="F:NAD binding"/>
    <property type="evidence" value="ECO:0007669"/>
    <property type="project" value="InterPro"/>
</dbReference>